<dbReference type="Pfam" id="PF08238">
    <property type="entry name" value="Sel1"/>
    <property type="match status" value="4"/>
</dbReference>
<dbReference type="Proteomes" id="UP000824782">
    <property type="component" value="Unassembled WGS sequence"/>
</dbReference>
<sequence>PPGCHRLAEYLENIKRNFEAAAKVLRYNCEQNEHSESCYKLGAYYVTGKGNLPLDLGAANDCFVRSCRRGGRRSLDSCHNAGLLAQDGRLNEEEKPDFPAARDYYTRACGGGFAPSCFNLSALYLEGPPGFPRDMAQALTYSERGCELGHVWACANASRMYKLGDGVRKDEAKAQTLKNRAKDLHRKQQEAPEVTFGT</sequence>
<evidence type="ECO:0000256" key="3">
    <source>
        <dbReference type="RuleBase" id="RU366075"/>
    </source>
</evidence>
<protein>
    <recommendedName>
        <fullName evidence="3">Cytochrome c oxidase assembly factor 7</fullName>
    </recommendedName>
</protein>
<organism evidence="4 5">
    <name type="scientific">Engystomops pustulosus</name>
    <name type="common">Tungara frog</name>
    <name type="synonym">Physalaemus pustulosus</name>
    <dbReference type="NCBI Taxonomy" id="76066"/>
    <lineage>
        <taxon>Eukaryota</taxon>
        <taxon>Metazoa</taxon>
        <taxon>Chordata</taxon>
        <taxon>Craniata</taxon>
        <taxon>Vertebrata</taxon>
        <taxon>Euteleostomi</taxon>
        <taxon>Amphibia</taxon>
        <taxon>Batrachia</taxon>
        <taxon>Anura</taxon>
        <taxon>Neobatrachia</taxon>
        <taxon>Hyloidea</taxon>
        <taxon>Leptodactylidae</taxon>
        <taxon>Leiuperinae</taxon>
        <taxon>Engystomops</taxon>
    </lineage>
</organism>
<dbReference type="PANTHER" id="PTHR13891">
    <property type="entry name" value="CYTOCHROME C OXIDASE ASSEMBLY FACTOR 7"/>
    <property type="match status" value="1"/>
</dbReference>
<name>A0AAV6YH24_ENGPU</name>
<reference evidence="4" key="1">
    <citation type="thesis" date="2020" institute="ProQuest LLC" country="789 East Eisenhower Parkway, Ann Arbor, MI, USA">
        <title>Comparative Genomics and Chromosome Evolution.</title>
        <authorList>
            <person name="Mudd A.B."/>
        </authorList>
    </citation>
    <scope>NUCLEOTIDE SEQUENCE</scope>
    <source>
        <strain evidence="4">237g6f4</strain>
        <tissue evidence="4">Blood</tissue>
    </source>
</reference>
<dbReference type="AlphaFoldDB" id="A0AAV6YH24"/>
<evidence type="ECO:0000256" key="1">
    <source>
        <dbReference type="ARBA" id="ARBA00008486"/>
    </source>
</evidence>
<dbReference type="GO" id="GO:0005758">
    <property type="term" value="C:mitochondrial intermembrane space"/>
    <property type="evidence" value="ECO:0007669"/>
    <property type="project" value="UniProtKB-SubCell"/>
</dbReference>
<keyword evidence="2" id="KW-0677">Repeat</keyword>
<dbReference type="InterPro" id="IPR040239">
    <property type="entry name" value="HcpB-like"/>
</dbReference>
<evidence type="ECO:0000313" key="5">
    <source>
        <dbReference type="Proteomes" id="UP000824782"/>
    </source>
</evidence>
<dbReference type="EMBL" id="WNYA01045787">
    <property type="protein sequence ID" value="KAG8536326.1"/>
    <property type="molecule type" value="Genomic_DNA"/>
</dbReference>
<comment type="caution">
    <text evidence="4">The sequence shown here is derived from an EMBL/GenBank/DDBJ whole genome shotgun (WGS) entry which is preliminary data.</text>
</comment>
<dbReference type="Gene3D" id="1.25.40.10">
    <property type="entry name" value="Tetratricopeptide repeat domain"/>
    <property type="match status" value="1"/>
</dbReference>
<comment type="function">
    <text evidence="3">Required for assembly of mitochondrial respiratory chain complexes.</text>
</comment>
<comment type="subcellular location">
    <subcellularLocation>
        <location evidence="3">Mitochondrion intermembrane space</location>
    </subcellularLocation>
</comment>
<dbReference type="PANTHER" id="PTHR13891:SF1">
    <property type="entry name" value="CYTOCHROME C OXIDASE ASSEMBLY FACTOR 7"/>
    <property type="match status" value="1"/>
</dbReference>
<comment type="similarity">
    <text evidence="1 3">Belongs to the hcp beta-lactamase family.</text>
</comment>
<dbReference type="SUPFAM" id="SSF81901">
    <property type="entry name" value="HCP-like"/>
    <property type="match status" value="1"/>
</dbReference>
<keyword evidence="5" id="KW-1185">Reference proteome</keyword>
<dbReference type="SMART" id="SM00671">
    <property type="entry name" value="SEL1"/>
    <property type="match status" value="5"/>
</dbReference>
<accession>A0AAV6YH24</accession>
<feature type="non-terminal residue" evidence="4">
    <location>
        <position position="1"/>
    </location>
</feature>
<proteinExistence type="inferred from homology"/>
<dbReference type="InterPro" id="IPR006597">
    <property type="entry name" value="Sel1-like"/>
</dbReference>
<evidence type="ECO:0000313" key="4">
    <source>
        <dbReference type="EMBL" id="KAG8536326.1"/>
    </source>
</evidence>
<evidence type="ECO:0000256" key="2">
    <source>
        <dbReference type="ARBA" id="ARBA00022737"/>
    </source>
</evidence>
<gene>
    <name evidence="4" type="ORF">GDO81_026616</name>
</gene>
<dbReference type="InterPro" id="IPR011990">
    <property type="entry name" value="TPR-like_helical_dom_sf"/>
</dbReference>